<dbReference type="RefSeq" id="WP_015756890.1">
    <property type="nucleotide sequence ID" value="NC_013216.1"/>
</dbReference>
<dbReference type="KEGG" id="dae:Dtox_1293"/>
<keyword evidence="5 9" id="KW-0808">Transferase</keyword>
<dbReference type="Pfam" id="PF00590">
    <property type="entry name" value="TP_methylase"/>
    <property type="match status" value="1"/>
</dbReference>
<organism evidence="9 10">
    <name type="scientific">Desulfofarcimen acetoxidans (strain ATCC 49208 / DSM 771 / KCTC 5769 / VKM B-1644 / 5575)</name>
    <name type="common">Desulfotomaculum acetoxidans</name>
    <dbReference type="NCBI Taxonomy" id="485916"/>
    <lineage>
        <taxon>Bacteria</taxon>
        <taxon>Bacillati</taxon>
        <taxon>Bacillota</taxon>
        <taxon>Clostridia</taxon>
        <taxon>Eubacteriales</taxon>
        <taxon>Peptococcaceae</taxon>
        <taxon>Desulfofarcimen</taxon>
    </lineage>
</organism>
<feature type="domain" description="Tetrapyrrole methylase" evidence="8">
    <location>
        <begin position="4"/>
        <end position="212"/>
    </location>
</feature>
<sequence length="236" mass="26402">MPGKFFGIGVGPGDPELLTFKAYKALEQTEILCIPKSSGDKESLALSVVSKMLSREFNYLELHFPMSMDAKVLKESWDKAGQAVAECLLQGRSVSFVTIGDPMFYSTYGYLLRYLKNNHPDVETQTIPGITAFSACASYLQIPLVEAEETVAVIPAAYGLDKFRDVLDSFDNIVLMKVNRRFDDVLAELEKLGLKDKAVFISRVGYPEQYATRDLDSLAGKKLDYMSLIIVQKRRD</sequence>
<dbReference type="AlphaFoldDB" id="C8W686"/>
<comment type="pathway">
    <text evidence="1">Cofactor biosynthesis; adenosylcobalamin biosynthesis.</text>
</comment>
<dbReference type="InterPro" id="IPR014777">
    <property type="entry name" value="4pyrrole_Mease_sub1"/>
</dbReference>
<reference evidence="9 10" key="1">
    <citation type="journal article" date="2009" name="Stand. Genomic Sci.">
        <title>Complete genome sequence of Desulfotomaculum acetoxidans type strain (5575).</title>
        <authorList>
            <person name="Spring S."/>
            <person name="Lapidus A."/>
            <person name="Schroder M."/>
            <person name="Gleim D."/>
            <person name="Sims D."/>
            <person name="Meincke L."/>
            <person name="Glavina Del Rio T."/>
            <person name="Tice H."/>
            <person name="Copeland A."/>
            <person name="Cheng J.F."/>
            <person name="Lucas S."/>
            <person name="Chen F."/>
            <person name="Nolan M."/>
            <person name="Bruce D."/>
            <person name="Goodwin L."/>
            <person name="Pitluck S."/>
            <person name="Ivanova N."/>
            <person name="Mavromatis K."/>
            <person name="Mikhailova N."/>
            <person name="Pati A."/>
            <person name="Chen A."/>
            <person name="Palaniappan K."/>
            <person name="Land M."/>
            <person name="Hauser L."/>
            <person name="Chang Y.J."/>
            <person name="Jeffries C.D."/>
            <person name="Chain P."/>
            <person name="Saunders E."/>
            <person name="Brettin T."/>
            <person name="Detter J.C."/>
            <person name="Goker M."/>
            <person name="Bristow J."/>
            <person name="Eisen J.A."/>
            <person name="Markowitz V."/>
            <person name="Hugenholtz P."/>
            <person name="Kyrpides N.C."/>
            <person name="Klenk H.P."/>
            <person name="Han C."/>
        </authorList>
    </citation>
    <scope>NUCLEOTIDE SEQUENCE [LARGE SCALE GENOMIC DNA]</scope>
    <source>
        <strain evidence="10">ATCC 49208 / DSM 771 / VKM B-1644</strain>
    </source>
</reference>
<dbReference type="SUPFAM" id="SSF53790">
    <property type="entry name" value="Tetrapyrrole methylase"/>
    <property type="match status" value="1"/>
</dbReference>
<dbReference type="CDD" id="cd11645">
    <property type="entry name" value="Precorrin_2_C20_MT"/>
    <property type="match status" value="1"/>
</dbReference>
<keyword evidence="6" id="KW-0949">S-adenosyl-L-methionine</keyword>
<evidence type="ECO:0000256" key="7">
    <source>
        <dbReference type="PIRNR" id="PIRNR036427"/>
    </source>
</evidence>
<evidence type="ECO:0000256" key="1">
    <source>
        <dbReference type="ARBA" id="ARBA00004953"/>
    </source>
</evidence>
<dbReference type="GO" id="GO:0030788">
    <property type="term" value="F:precorrin-2 C20-methyltransferase activity"/>
    <property type="evidence" value="ECO:0007669"/>
    <property type="project" value="InterPro"/>
</dbReference>
<dbReference type="Gene3D" id="3.30.950.10">
    <property type="entry name" value="Methyltransferase, Cobalt-precorrin-4 Transmethylase, Domain 2"/>
    <property type="match status" value="1"/>
</dbReference>
<dbReference type="Gene3D" id="3.40.1010.10">
    <property type="entry name" value="Cobalt-precorrin-4 Transmethylase, Domain 1"/>
    <property type="match status" value="1"/>
</dbReference>
<gene>
    <name evidence="9" type="ordered locus">Dtox_1293</name>
</gene>
<keyword evidence="10" id="KW-1185">Reference proteome</keyword>
<evidence type="ECO:0000256" key="4">
    <source>
        <dbReference type="ARBA" id="ARBA00022603"/>
    </source>
</evidence>
<keyword evidence="3" id="KW-0169">Cobalamin biosynthesis</keyword>
<dbReference type="InterPro" id="IPR000878">
    <property type="entry name" value="4pyrrol_Mease"/>
</dbReference>
<dbReference type="PANTHER" id="PTHR43467">
    <property type="entry name" value="COBALT-PRECORRIN-2 C(20)-METHYLTRANSFERASE"/>
    <property type="match status" value="1"/>
</dbReference>
<evidence type="ECO:0000259" key="8">
    <source>
        <dbReference type="Pfam" id="PF00590"/>
    </source>
</evidence>
<evidence type="ECO:0000313" key="10">
    <source>
        <dbReference type="Proteomes" id="UP000002217"/>
    </source>
</evidence>
<name>C8W686_DESAS</name>
<dbReference type="InterPro" id="IPR006364">
    <property type="entry name" value="CobI/CbiL/CobIJ_dom"/>
</dbReference>
<dbReference type="EMBL" id="CP001720">
    <property type="protein sequence ID" value="ACV62175.1"/>
    <property type="molecule type" value="Genomic_DNA"/>
</dbReference>
<protein>
    <submittedName>
        <fullName evidence="9">Precorrin-2 C20-methyltransferase</fullName>
    </submittedName>
</protein>
<evidence type="ECO:0000256" key="5">
    <source>
        <dbReference type="ARBA" id="ARBA00022679"/>
    </source>
</evidence>
<accession>C8W686</accession>
<dbReference type="PANTHER" id="PTHR43467:SF2">
    <property type="entry name" value="COBALT-PRECORRIN-2 C(20)-METHYLTRANSFERASE"/>
    <property type="match status" value="1"/>
</dbReference>
<dbReference type="InterPro" id="IPR014776">
    <property type="entry name" value="4pyrrole_Mease_sub2"/>
</dbReference>
<evidence type="ECO:0000256" key="3">
    <source>
        <dbReference type="ARBA" id="ARBA00022573"/>
    </source>
</evidence>
<dbReference type="eggNOG" id="COG2243">
    <property type="taxonomic scope" value="Bacteria"/>
</dbReference>
<keyword evidence="4 9" id="KW-0489">Methyltransferase</keyword>
<dbReference type="Proteomes" id="UP000002217">
    <property type="component" value="Chromosome"/>
</dbReference>
<dbReference type="HOGENOM" id="CLU_076014_2_1_9"/>
<dbReference type="GO" id="GO:0032259">
    <property type="term" value="P:methylation"/>
    <property type="evidence" value="ECO:0007669"/>
    <property type="project" value="UniProtKB-KW"/>
</dbReference>
<dbReference type="UniPathway" id="UPA00148"/>
<evidence type="ECO:0000313" key="9">
    <source>
        <dbReference type="EMBL" id="ACV62175.1"/>
    </source>
</evidence>
<dbReference type="NCBIfam" id="TIGR01467">
    <property type="entry name" value="cobI_cbiL"/>
    <property type="match status" value="1"/>
</dbReference>
<proteinExistence type="inferred from homology"/>
<dbReference type="GO" id="GO:0009236">
    <property type="term" value="P:cobalamin biosynthetic process"/>
    <property type="evidence" value="ECO:0007669"/>
    <property type="project" value="UniProtKB-UniRule"/>
</dbReference>
<dbReference type="OrthoDB" id="9804789at2"/>
<evidence type="ECO:0000256" key="6">
    <source>
        <dbReference type="ARBA" id="ARBA00022691"/>
    </source>
</evidence>
<comment type="similarity">
    <text evidence="2 7">Belongs to the precorrin methyltransferase family.</text>
</comment>
<dbReference type="InterPro" id="IPR012382">
    <property type="entry name" value="CobI/CbiL"/>
</dbReference>
<dbReference type="STRING" id="485916.Dtox_1293"/>
<dbReference type="InterPro" id="IPR035996">
    <property type="entry name" value="4pyrrol_Methylase_sf"/>
</dbReference>
<evidence type="ECO:0000256" key="2">
    <source>
        <dbReference type="ARBA" id="ARBA00005879"/>
    </source>
</evidence>
<dbReference type="PIRSF" id="PIRSF036427">
    <property type="entry name" value="Precrrn-2_mtase"/>
    <property type="match status" value="1"/>
</dbReference>